<evidence type="ECO:0000313" key="6">
    <source>
        <dbReference type="Proteomes" id="UP001197247"/>
    </source>
</evidence>
<evidence type="ECO:0000256" key="1">
    <source>
        <dbReference type="ARBA" id="ARBA00022630"/>
    </source>
</evidence>
<comment type="caution">
    <text evidence="5">The sequence shown here is derived from an EMBL/GenBank/DDBJ whole genome shotgun (WGS) entry which is preliminary data.</text>
</comment>
<dbReference type="RefSeq" id="WP_214158883.1">
    <property type="nucleotide sequence ID" value="NZ_JAHBAY010000012.1"/>
</dbReference>
<dbReference type="Pfam" id="PF07992">
    <property type="entry name" value="Pyr_redox_2"/>
    <property type="match status" value="1"/>
</dbReference>
<comment type="catalytic activity">
    <reaction evidence="3">
        <text>[thioredoxin]-dithiol + NADP(+) = [thioredoxin]-disulfide + NADPH + H(+)</text>
        <dbReference type="Rhea" id="RHEA:20345"/>
        <dbReference type="Rhea" id="RHEA-COMP:10698"/>
        <dbReference type="Rhea" id="RHEA-COMP:10700"/>
        <dbReference type="ChEBI" id="CHEBI:15378"/>
        <dbReference type="ChEBI" id="CHEBI:29950"/>
        <dbReference type="ChEBI" id="CHEBI:50058"/>
        <dbReference type="ChEBI" id="CHEBI:57783"/>
        <dbReference type="ChEBI" id="CHEBI:58349"/>
        <dbReference type="EC" id="1.8.1.9"/>
    </reaction>
</comment>
<proteinExistence type="predicted"/>
<dbReference type="Gene3D" id="3.50.50.60">
    <property type="entry name" value="FAD/NAD(P)-binding domain"/>
    <property type="match status" value="2"/>
</dbReference>
<accession>A0ABS5TMT4</accession>
<dbReference type="SUPFAM" id="SSF51905">
    <property type="entry name" value="FAD/NAD(P)-binding domain"/>
    <property type="match status" value="1"/>
</dbReference>
<dbReference type="InterPro" id="IPR036188">
    <property type="entry name" value="FAD/NAD-bd_sf"/>
</dbReference>
<dbReference type="Proteomes" id="UP001197247">
    <property type="component" value="Unassembled WGS sequence"/>
</dbReference>
<evidence type="ECO:0000313" key="5">
    <source>
        <dbReference type="EMBL" id="MBT0772395.1"/>
    </source>
</evidence>
<keyword evidence="6" id="KW-1185">Reference proteome</keyword>
<name>A0ABS5TMT4_9ACTN</name>
<sequence>MGKTGNVYDAVVVGGGAAGLSGAVALARSRRSVLVVDAGQQRNAPAAAMHNYLGREGLNPLELVRLGGGELAGYGGEVVRAAVTGVERLTGPAGFRVTLDNGTTVRARRLLVATGLRDELPAVEGLADRWGNDVIHCPYCHGYEHRDRAIGVLASNPMVMHQALMFRQLSPDVVVFTHTAPALAAGDRERLDALGVRVVEGEVAAVQAGPAGLGGVRLVTGEVVPRQVLVVAPRFAARLEGLEGLGLEVTSPEVDGFVLGTSVVADPSGKTPVPGVWAAGNVTSTAAQVVVAAGQGLTAGAQINFDLILEDAALAVRAGAR</sequence>
<dbReference type="PRINTS" id="PR00368">
    <property type="entry name" value="FADPNR"/>
</dbReference>
<reference evidence="5 6" key="1">
    <citation type="submission" date="2021-05" db="EMBL/GenBank/DDBJ databases">
        <title>Kineosporia and Streptomyces sp. nov. two new marine actinobacteria isolated from Coral.</title>
        <authorList>
            <person name="Buangrab K."/>
            <person name="Sutthacheep M."/>
            <person name="Yeemin T."/>
            <person name="Harunari E."/>
            <person name="Igarashi Y."/>
            <person name="Kanchanasin P."/>
            <person name="Tanasupawat S."/>
            <person name="Phongsopitanun W."/>
        </authorList>
    </citation>
    <scope>NUCLEOTIDE SEQUENCE [LARGE SCALE GENOMIC DNA]</scope>
    <source>
        <strain evidence="5 6">J2-2</strain>
    </source>
</reference>
<evidence type="ECO:0000259" key="4">
    <source>
        <dbReference type="Pfam" id="PF07992"/>
    </source>
</evidence>
<dbReference type="EMBL" id="JAHBAY010000012">
    <property type="protein sequence ID" value="MBT0772395.1"/>
    <property type="molecule type" value="Genomic_DNA"/>
</dbReference>
<dbReference type="PANTHER" id="PTHR48105">
    <property type="entry name" value="THIOREDOXIN REDUCTASE 1-RELATED-RELATED"/>
    <property type="match status" value="1"/>
</dbReference>
<dbReference type="PRINTS" id="PR00469">
    <property type="entry name" value="PNDRDTASEII"/>
</dbReference>
<organism evidence="5 6">
    <name type="scientific">Kineosporia corallincola</name>
    <dbReference type="NCBI Taxonomy" id="2835133"/>
    <lineage>
        <taxon>Bacteria</taxon>
        <taxon>Bacillati</taxon>
        <taxon>Actinomycetota</taxon>
        <taxon>Actinomycetes</taxon>
        <taxon>Kineosporiales</taxon>
        <taxon>Kineosporiaceae</taxon>
        <taxon>Kineosporia</taxon>
    </lineage>
</organism>
<feature type="domain" description="FAD/NAD(P)-binding" evidence="4">
    <location>
        <begin position="8"/>
        <end position="296"/>
    </location>
</feature>
<evidence type="ECO:0000256" key="2">
    <source>
        <dbReference type="ARBA" id="ARBA00023002"/>
    </source>
</evidence>
<keyword evidence="1" id="KW-0285">Flavoprotein</keyword>
<dbReference type="InterPro" id="IPR023753">
    <property type="entry name" value="FAD/NAD-binding_dom"/>
</dbReference>
<dbReference type="InterPro" id="IPR050097">
    <property type="entry name" value="Ferredoxin-NADP_redctase_2"/>
</dbReference>
<gene>
    <name evidence="5" type="ORF">KIH74_25850</name>
</gene>
<evidence type="ECO:0000256" key="3">
    <source>
        <dbReference type="ARBA" id="ARBA00048132"/>
    </source>
</evidence>
<protein>
    <submittedName>
        <fullName evidence="5">NAD(P)/FAD-dependent oxidoreductase</fullName>
    </submittedName>
</protein>
<keyword evidence="2" id="KW-0560">Oxidoreductase</keyword>